<feature type="domain" description="F-box" evidence="1">
    <location>
        <begin position="3"/>
        <end position="36"/>
    </location>
</feature>
<gene>
    <name evidence="2" type="ORF">KI688_007545</name>
</gene>
<organism evidence="2 3">
    <name type="scientific">Linnemannia hyalina</name>
    <dbReference type="NCBI Taxonomy" id="64524"/>
    <lineage>
        <taxon>Eukaryota</taxon>
        <taxon>Fungi</taxon>
        <taxon>Fungi incertae sedis</taxon>
        <taxon>Mucoromycota</taxon>
        <taxon>Mortierellomycotina</taxon>
        <taxon>Mortierellomycetes</taxon>
        <taxon>Mortierellales</taxon>
        <taxon>Mortierellaceae</taxon>
        <taxon>Linnemannia</taxon>
    </lineage>
</organism>
<dbReference type="Pfam" id="PF12937">
    <property type="entry name" value="F-box-like"/>
    <property type="match status" value="1"/>
</dbReference>
<dbReference type="AlphaFoldDB" id="A0A9P7XIG1"/>
<comment type="caution">
    <text evidence="2">The sequence shown here is derived from an EMBL/GenBank/DDBJ whole genome shotgun (WGS) entry which is preliminary data.</text>
</comment>
<dbReference type="OrthoDB" id="2374315at2759"/>
<dbReference type="SUPFAM" id="SSF81383">
    <property type="entry name" value="F-box domain"/>
    <property type="match status" value="1"/>
</dbReference>
<sequence>MMVARYLTQHDLTVCLRVCRAWKELYHPRLWEHIDIYWDKNETRRRAISRALKTNSHLIHSLKFRSEVYCVLEDFLPFCPPKFQQLTSAEFDCSLEFVLDQDIAQFIDMSSAKWQRLVFRESIRPKLGIEFSRKSFEALLKHADTLEIFRLETRNSVENTYIDRLLCTASRLKELYLSGNYETTLGGWLDARKIVKSEWVCQDLEVFHCRIGNIPRPEITRTICRKPAVKRHVKRGTMEESIDLQRQVYAKLARLTKLRELRLGLPMDTKSKDYFRGNKEYWRQYDCLAMTLESGLDILKSLGSLRTVGLEDMEIYIDNDKEQTWFAENWPHATIGQSDYTTDADNAPVHPDELVYGSLSDFEDLFD</sequence>
<dbReference type="InterPro" id="IPR001810">
    <property type="entry name" value="F-box_dom"/>
</dbReference>
<protein>
    <recommendedName>
        <fullName evidence="1">F-box domain-containing protein</fullName>
    </recommendedName>
</protein>
<reference evidence="2" key="1">
    <citation type="submission" date="2021-06" db="EMBL/GenBank/DDBJ databases">
        <title>Genome Sequence of Mortierella hyaline Strain SCG-10, a Cold-Adapted, Nitrate-Reducing Fungus Isolated from Soil in Minnesota, USA.</title>
        <authorList>
            <person name="Aldossari N."/>
        </authorList>
    </citation>
    <scope>NUCLEOTIDE SEQUENCE</scope>
    <source>
        <strain evidence="2">SCG-10</strain>
    </source>
</reference>
<proteinExistence type="predicted"/>
<dbReference type="Gene3D" id="3.80.10.10">
    <property type="entry name" value="Ribonuclease Inhibitor"/>
    <property type="match status" value="1"/>
</dbReference>
<dbReference type="InterPro" id="IPR036047">
    <property type="entry name" value="F-box-like_dom_sf"/>
</dbReference>
<accession>A0A9P7XIG1</accession>
<evidence type="ECO:0000259" key="1">
    <source>
        <dbReference type="Pfam" id="PF12937"/>
    </source>
</evidence>
<evidence type="ECO:0000313" key="2">
    <source>
        <dbReference type="EMBL" id="KAG9061207.1"/>
    </source>
</evidence>
<keyword evidence="3" id="KW-1185">Reference proteome</keyword>
<dbReference type="Proteomes" id="UP000707451">
    <property type="component" value="Unassembled WGS sequence"/>
</dbReference>
<name>A0A9P7XIG1_9FUNG</name>
<dbReference type="EMBL" id="JAHRHY010000025">
    <property type="protein sequence ID" value="KAG9061207.1"/>
    <property type="molecule type" value="Genomic_DNA"/>
</dbReference>
<dbReference type="InterPro" id="IPR032675">
    <property type="entry name" value="LRR_dom_sf"/>
</dbReference>
<evidence type="ECO:0000313" key="3">
    <source>
        <dbReference type="Proteomes" id="UP000707451"/>
    </source>
</evidence>